<dbReference type="Proteomes" id="UP000593571">
    <property type="component" value="Unassembled WGS sequence"/>
</dbReference>
<sequence length="140" mass="14270">MSVFPRTPLPGTVWPPRALRDPGKPRVVIGQLSGLLPCCPPAPCAQPGLSRGGGRPGALSAASRLRAPPVFTAGVTGPPLTARSAPSPTAGSPPQCVPRSAVCVDGAGDRGACDHRWEAGQGLPAATRRRDGRLPSWDSA</sequence>
<feature type="region of interest" description="Disordered" evidence="1">
    <location>
        <begin position="70"/>
        <end position="96"/>
    </location>
</feature>
<evidence type="ECO:0000256" key="1">
    <source>
        <dbReference type="SAM" id="MobiDB-lite"/>
    </source>
</evidence>
<proteinExistence type="predicted"/>
<dbReference type="EMBL" id="JACASE010000007">
    <property type="protein sequence ID" value="KAF6447631.1"/>
    <property type="molecule type" value="Genomic_DNA"/>
</dbReference>
<organism evidence="2 3">
    <name type="scientific">Rousettus aegyptiacus</name>
    <name type="common">Egyptian fruit bat</name>
    <name type="synonym">Pteropus aegyptiacus</name>
    <dbReference type="NCBI Taxonomy" id="9407"/>
    <lineage>
        <taxon>Eukaryota</taxon>
        <taxon>Metazoa</taxon>
        <taxon>Chordata</taxon>
        <taxon>Craniata</taxon>
        <taxon>Vertebrata</taxon>
        <taxon>Euteleostomi</taxon>
        <taxon>Mammalia</taxon>
        <taxon>Eutheria</taxon>
        <taxon>Laurasiatheria</taxon>
        <taxon>Chiroptera</taxon>
        <taxon>Yinpterochiroptera</taxon>
        <taxon>Pteropodoidea</taxon>
        <taxon>Pteropodidae</taxon>
        <taxon>Rousettinae</taxon>
        <taxon>Rousettus</taxon>
    </lineage>
</organism>
<feature type="region of interest" description="Disordered" evidence="1">
    <location>
        <begin position="1"/>
        <end position="23"/>
    </location>
</feature>
<feature type="region of interest" description="Disordered" evidence="1">
    <location>
        <begin position="113"/>
        <end position="140"/>
    </location>
</feature>
<name>A0A7J8FJ95_ROUAE</name>
<gene>
    <name evidence="2" type="ORF">HJG63_012035</name>
</gene>
<reference evidence="2 3" key="1">
    <citation type="journal article" date="2020" name="Nature">
        <title>Six reference-quality genomes reveal evolution of bat adaptations.</title>
        <authorList>
            <person name="Jebb D."/>
            <person name="Huang Z."/>
            <person name="Pippel M."/>
            <person name="Hughes G.M."/>
            <person name="Lavrichenko K."/>
            <person name="Devanna P."/>
            <person name="Winkler S."/>
            <person name="Jermiin L.S."/>
            <person name="Skirmuntt E.C."/>
            <person name="Katzourakis A."/>
            <person name="Burkitt-Gray L."/>
            <person name="Ray D.A."/>
            <person name="Sullivan K.A.M."/>
            <person name="Roscito J.G."/>
            <person name="Kirilenko B.M."/>
            <person name="Davalos L.M."/>
            <person name="Corthals A.P."/>
            <person name="Power M.L."/>
            <person name="Jones G."/>
            <person name="Ransome R.D."/>
            <person name="Dechmann D.K.N."/>
            <person name="Locatelli A.G."/>
            <person name="Puechmaille S.J."/>
            <person name="Fedrigo O."/>
            <person name="Jarvis E.D."/>
            <person name="Hiller M."/>
            <person name="Vernes S.C."/>
            <person name="Myers E.W."/>
            <person name="Teeling E.C."/>
        </authorList>
    </citation>
    <scope>NUCLEOTIDE SEQUENCE [LARGE SCALE GENOMIC DNA]</scope>
    <source>
        <strain evidence="2">MRouAeg1</strain>
        <tissue evidence="2">Muscle</tissue>
    </source>
</reference>
<accession>A0A7J8FJ95</accession>
<evidence type="ECO:0000313" key="2">
    <source>
        <dbReference type="EMBL" id="KAF6447631.1"/>
    </source>
</evidence>
<keyword evidence="3" id="KW-1185">Reference proteome</keyword>
<comment type="caution">
    <text evidence="2">The sequence shown here is derived from an EMBL/GenBank/DDBJ whole genome shotgun (WGS) entry which is preliminary data.</text>
</comment>
<dbReference type="AlphaFoldDB" id="A0A7J8FJ95"/>
<evidence type="ECO:0000313" key="3">
    <source>
        <dbReference type="Proteomes" id="UP000593571"/>
    </source>
</evidence>
<protein>
    <submittedName>
        <fullName evidence="2">Uncharacterized protein</fullName>
    </submittedName>
</protein>